<dbReference type="EMBL" id="CP017241">
    <property type="protein sequence ID" value="APO76089.1"/>
    <property type="molecule type" value="Genomic_DNA"/>
</dbReference>
<dbReference type="Proteomes" id="UP000185109">
    <property type="component" value="Chromosome"/>
</dbReference>
<dbReference type="InterPro" id="IPR002477">
    <property type="entry name" value="Peptidoglycan-bd-like"/>
</dbReference>
<dbReference type="Pfam" id="PF01471">
    <property type="entry name" value="PG_binding_1"/>
    <property type="match status" value="1"/>
</dbReference>
<protein>
    <submittedName>
        <fullName evidence="3">NLPC/P60 domain-containing protein</fullName>
    </submittedName>
</protein>
<dbReference type="InterPro" id="IPR013423">
    <property type="entry name" value="CHP02594"/>
</dbReference>
<dbReference type="InterPro" id="IPR036365">
    <property type="entry name" value="PGBD-like_sf"/>
</dbReference>
<gene>
    <name evidence="3" type="ORF">AM571_CH03295</name>
</gene>
<evidence type="ECO:0000313" key="3">
    <source>
        <dbReference type="EMBL" id="APO76089.1"/>
    </source>
</evidence>
<dbReference type="SUPFAM" id="SSF47090">
    <property type="entry name" value="PGBD-like"/>
    <property type="match status" value="1"/>
</dbReference>
<dbReference type="NCBIfam" id="TIGR02594">
    <property type="entry name" value="TIGR02594 family protein"/>
    <property type="match status" value="1"/>
</dbReference>
<dbReference type="AlphaFoldDB" id="A0A1L5P7B2"/>
<organism evidence="3 4">
    <name type="scientific">Rhizobium etli 8C-3</name>
    <dbReference type="NCBI Taxonomy" id="538025"/>
    <lineage>
        <taxon>Bacteria</taxon>
        <taxon>Pseudomonadati</taxon>
        <taxon>Pseudomonadota</taxon>
        <taxon>Alphaproteobacteria</taxon>
        <taxon>Hyphomicrobiales</taxon>
        <taxon>Rhizobiaceae</taxon>
        <taxon>Rhizobium/Agrobacterium group</taxon>
        <taxon>Rhizobium</taxon>
    </lineage>
</organism>
<dbReference type="RefSeq" id="WP_074062329.1">
    <property type="nucleotide sequence ID" value="NZ_CP017241.1"/>
</dbReference>
<name>A0A1L5P7B2_RHIET</name>
<feature type="region of interest" description="Disordered" evidence="1">
    <location>
        <begin position="215"/>
        <end position="238"/>
    </location>
</feature>
<reference evidence="3 4" key="1">
    <citation type="submission" date="2016-09" db="EMBL/GenBank/DDBJ databases">
        <title>The complete genome sequences of Rhizobium gallicum, symbiovars gallicum and phaseoli, symbionts associated to common bean (Phaseolus vulgaris).</title>
        <authorList>
            <person name="Bustos P."/>
            <person name="Santamaria R.I."/>
            <person name="Perez-Carrascal O.M."/>
            <person name="Juarez S."/>
            <person name="Lozano L."/>
            <person name="Martinez-Flores I."/>
            <person name="Martinez-Romero E."/>
            <person name="Cevallos M."/>
            <person name="Romero D."/>
            <person name="Davila G."/>
            <person name="Gonzalez V."/>
        </authorList>
    </citation>
    <scope>NUCLEOTIDE SEQUENCE [LARGE SCALE GENOMIC DNA]</scope>
    <source>
        <strain evidence="3 4">8C-3</strain>
    </source>
</reference>
<accession>A0A1L5P7B2</accession>
<proteinExistence type="predicted"/>
<evidence type="ECO:0000313" key="4">
    <source>
        <dbReference type="Proteomes" id="UP000185109"/>
    </source>
</evidence>
<dbReference type="InterPro" id="IPR036366">
    <property type="entry name" value="PGBDSf"/>
</dbReference>
<dbReference type="Gene3D" id="1.10.101.10">
    <property type="entry name" value="PGBD-like superfamily/PGBD"/>
    <property type="match status" value="1"/>
</dbReference>
<feature type="domain" description="Peptidoglycan binding-like" evidence="2">
    <location>
        <begin position="5"/>
        <end position="56"/>
    </location>
</feature>
<sequence>MTFDQWLNARLRVHGAYDGVVDSVFGRATIAALKRFQTADGLQPTGVADEATVDALRLDPQGRVVKVIPAPKMPDEPVWMREARRLLGIKEIPGAASNATIIGWAKRMSGWIASFFTNDDIAWCGLFVGNCVAVTLPEEKLPANPLGALEWNKFGSPMAAPALGAILVFKRTGGGHVGFYAGEDGDFYCVLGGNQGNSVKLSMIEKKRCVGIRWPRTAPPPTGGPVRANAGGVSRNEA</sequence>
<evidence type="ECO:0000256" key="1">
    <source>
        <dbReference type="SAM" id="MobiDB-lite"/>
    </source>
</evidence>
<evidence type="ECO:0000259" key="2">
    <source>
        <dbReference type="Pfam" id="PF01471"/>
    </source>
</evidence>